<dbReference type="Pfam" id="PF23003">
    <property type="entry name" value="Fn1_2"/>
    <property type="match status" value="5"/>
</dbReference>
<keyword evidence="3" id="KW-1185">Reference proteome</keyword>
<feature type="domain" description="Abnormal cell migration protein 18-like fibronectin type I" evidence="2">
    <location>
        <begin position="233"/>
        <end position="279"/>
    </location>
</feature>
<keyword evidence="1" id="KW-0812">Transmembrane</keyword>
<feature type="domain" description="Abnormal cell migration protein 18-like fibronectin type I" evidence="2">
    <location>
        <begin position="322"/>
        <end position="391"/>
    </location>
</feature>
<evidence type="ECO:0000259" key="2">
    <source>
        <dbReference type="Pfam" id="PF23003"/>
    </source>
</evidence>
<feature type="domain" description="Abnormal cell migration protein 18-like fibronectin type I" evidence="2">
    <location>
        <begin position="85"/>
        <end position="153"/>
    </location>
</feature>
<feature type="domain" description="Abnormal cell migration protein 18-like fibronectin type I" evidence="2">
    <location>
        <begin position="678"/>
        <end position="738"/>
    </location>
</feature>
<dbReference type="Proteomes" id="UP000492821">
    <property type="component" value="Unassembled WGS sequence"/>
</dbReference>
<keyword evidence="1" id="KW-1133">Transmembrane helix</keyword>
<dbReference type="AlphaFoldDB" id="A0A7E4VD04"/>
<keyword evidence="1" id="KW-0472">Membrane</keyword>
<feature type="domain" description="Abnormal cell migration protein 18-like fibronectin type I" evidence="2">
    <location>
        <begin position="434"/>
        <end position="502"/>
    </location>
</feature>
<proteinExistence type="predicted"/>
<dbReference type="WBParaSite" id="Pan_g18962.t1">
    <property type="protein sequence ID" value="Pan_g18962.t1"/>
    <property type="gene ID" value="Pan_g18962"/>
</dbReference>
<organism evidence="3 4">
    <name type="scientific">Panagrellus redivivus</name>
    <name type="common">Microworm</name>
    <dbReference type="NCBI Taxonomy" id="6233"/>
    <lineage>
        <taxon>Eukaryota</taxon>
        <taxon>Metazoa</taxon>
        <taxon>Ecdysozoa</taxon>
        <taxon>Nematoda</taxon>
        <taxon>Chromadorea</taxon>
        <taxon>Rhabditida</taxon>
        <taxon>Tylenchina</taxon>
        <taxon>Panagrolaimomorpha</taxon>
        <taxon>Panagrolaimoidea</taxon>
        <taxon>Panagrolaimidae</taxon>
        <taxon>Panagrellus</taxon>
    </lineage>
</organism>
<evidence type="ECO:0000256" key="1">
    <source>
        <dbReference type="SAM" id="Phobius"/>
    </source>
</evidence>
<protein>
    <submittedName>
        <fullName evidence="4">Insulin-like growth factor 2 receptor</fullName>
    </submittedName>
</protein>
<dbReference type="InterPro" id="IPR055119">
    <property type="entry name" value="Mig18_Fn1"/>
</dbReference>
<name>A0A7E4VD04_PANRE</name>
<dbReference type="PANTHER" id="PTHR35572">
    <property type="entry name" value="PROTEIN CBG04538-RELATED"/>
    <property type="match status" value="1"/>
</dbReference>
<accession>A0A7E4VD04</accession>
<dbReference type="InterPro" id="IPR040282">
    <property type="entry name" value="Mig-18-like"/>
</dbReference>
<sequence length="909" mass="102357">MKLLPENPFNKGYRQAVQYHAMAPAPRLTLIWLTGLVIAIVVNAVNGGYVDKNGKPAPKPCIEGKEYFNSLFVYECKQRKFVLSGCKMNNNQYKMNEIRDFNNLRMQFCVKTGRTIRSGVTGCVTDDGLFLNSSATVTQKNGVQFTCIQEKNTFRFKKLKVNVPKVVTITKKQCKLNEEKILGDRYLVKCRKTETGARKFELHQCLADIGQRETAFPVNESYHHYMDKEKTWGFVFKCETYENKFSFRPVACLLKSVEIAEGQTHKDGRRSVMCYRDASNKLKLRSAFESEVKTKTCKKTKTYNRGNLRIKCVSGKLPEAISCVSNNGTHLIAIGETYKIVGAFKYVCENASNGLVFKKVACLDLKGREINENNVANAPDGSQIRCVRNNSTGDLDRIFISGQNIPCKPGSEPIVLNNLQYVCNSKTHYYNAEACVSFAKDPQIIPLGKSYDTKWYRYLCERKNNDIVFHAVNCFDDVKNEIAPGQENKSGKMLYKCTIKNEFDLSLVIAEAGGCTNPVNQKHLSSGSVMRKSRFIGQLNYKIAFKCVKDQSAEASYKWEANGILIGDKNYPANATSFEIEGQEYKIVQIGGNDIRVVEAQDYETNCYVHKNTYKNNETWISQNGESVFQCVKGHAVKINCRLQKEELFVLQLEQVTYIGKVPYYCSDDELVELPFDGCIFKKNEYKWNDEFPIEHTVFKCVLSQQNGMYVSAVQAVGCVHNGKKLAINDYVMESGKYLVCNEIVGLTEMKIATAEEVACIIKTQTIDCSGSGAQVDASAGSGEARAIADPLGQGVDAADYHFNDTDVLITTDDDDDIYVTLYPPTNGRIQTGCVNGTKVNNGHVIYVCYQNKMVYYGCFVNGREHREGEIVDRKNLRSKFCVKKGNRIISSVIGRLFSLPYVVARVMF</sequence>
<evidence type="ECO:0000313" key="4">
    <source>
        <dbReference type="WBParaSite" id="Pan_g18962.t1"/>
    </source>
</evidence>
<reference evidence="4" key="2">
    <citation type="submission" date="2020-10" db="UniProtKB">
        <authorList>
            <consortium name="WormBaseParasite"/>
        </authorList>
    </citation>
    <scope>IDENTIFICATION</scope>
</reference>
<reference evidence="3" key="1">
    <citation type="journal article" date="2013" name="Genetics">
        <title>The draft genome and transcriptome of Panagrellus redivivus are shaped by the harsh demands of a free-living lifestyle.</title>
        <authorList>
            <person name="Srinivasan J."/>
            <person name="Dillman A.R."/>
            <person name="Macchietto M.G."/>
            <person name="Heikkinen L."/>
            <person name="Lakso M."/>
            <person name="Fracchia K.M."/>
            <person name="Antoshechkin I."/>
            <person name="Mortazavi A."/>
            <person name="Wong G."/>
            <person name="Sternberg P.W."/>
        </authorList>
    </citation>
    <scope>NUCLEOTIDE SEQUENCE [LARGE SCALE GENOMIC DNA]</scope>
    <source>
        <strain evidence="3">MT8872</strain>
    </source>
</reference>
<evidence type="ECO:0000313" key="3">
    <source>
        <dbReference type="Proteomes" id="UP000492821"/>
    </source>
</evidence>
<feature type="transmembrane region" description="Helical" evidence="1">
    <location>
        <begin position="30"/>
        <end position="50"/>
    </location>
</feature>